<protein>
    <submittedName>
        <fullName evidence="4">MFS general substrate transporter</fullName>
    </submittedName>
</protein>
<feature type="transmembrane region" description="Helical" evidence="3">
    <location>
        <begin position="303"/>
        <end position="325"/>
    </location>
</feature>
<feature type="transmembrane region" description="Helical" evidence="3">
    <location>
        <begin position="331"/>
        <end position="351"/>
    </location>
</feature>
<dbReference type="Pfam" id="PF07690">
    <property type="entry name" value="MFS_1"/>
    <property type="match status" value="1"/>
</dbReference>
<dbReference type="EMBL" id="JARJLG010000248">
    <property type="protein sequence ID" value="KAJ7723345.1"/>
    <property type="molecule type" value="Genomic_DNA"/>
</dbReference>
<name>A0AAD7HM17_9AGAR</name>
<dbReference type="Proteomes" id="UP001215280">
    <property type="component" value="Unassembled WGS sequence"/>
</dbReference>
<feature type="transmembrane region" description="Helical" evidence="3">
    <location>
        <begin position="227"/>
        <end position="245"/>
    </location>
</feature>
<dbReference type="GO" id="GO:0016020">
    <property type="term" value="C:membrane"/>
    <property type="evidence" value="ECO:0007669"/>
    <property type="project" value="UniProtKB-SubCell"/>
</dbReference>
<evidence type="ECO:0000313" key="4">
    <source>
        <dbReference type="EMBL" id="KAJ7723345.1"/>
    </source>
</evidence>
<dbReference type="InterPro" id="IPR036259">
    <property type="entry name" value="MFS_trans_sf"/>
</dbReference>
<dbReference type="SUPFAM" id="SSF103473">
    <property type="entry name" value="MFS general substrate transporter"/>
    <property type="match status" value="1"/>
</dbReference>
<reference evidence="4" key="1">
    <citation type="submission" date="2023-03" db="EMBL/GenBank/DDBJ databases">
        <title>Massive genome expansion in bonnet fungi (Mycena s.s.) driven by repeated elements and novel gene families across ecological guilds.</title>
        <authorList>
            <consortium name="Lawrence Berkeley National Laboratory"/>
            <person name="Harder C.B."/>
            <person name="Miyauchi S."/>
            <person name="Viragh M."/>
            <person name="Kuo A."/>
            <person name="Thoen E."/>
            <person name="Andreopoulos B."/>
            <person name="Lu D."/>
            <person name="Skrede I."/>
            <person name="Drula E."/>
            <person name="Henrissat B."/>
            <person name="Morin E."/>
            <person name="Kohler A."/>
            <person name="Barry K."/>
            <person name="LaButti K."/>
            <person name="Morin E."/>
            <person name="Salamov A."/>
            <person name="Lipzen A."/>
            <person name="Mereny Z."/>
            <person name="Hegedus B."/>
            <person name="Baldrian P."/>
            <person name="Stursova M."/>
            <person name="Weitz H."/>
            <person name="Taylor A."/>
            <person name="Grigoriev I.V."/>
            <person name="Nagy L.G."/>
            <person name="Martin F."/>
            <person name="Kauserud H."/>
        </authorList>
    </citation>
    <scope>NUCLEOTIDE SEQUENCE</scope>
    <source>
        <strain evidence="4">CBHHK188m</strain>
    </source>
</reference>
<proteinExistence type="inferred from homology"/>
<evidence type="ECO:0000256" key="3">
    <source>
        <dbReference type="SAM" id="Phobius"/>
    </source>
</evidence>
<dbReference type="PANTHER" id="PTHR11360:SF287">
    <property type="entry name" value="MFS MONOCARBOXYLATE TRANSPORTER"/>
    <property type="match status" value="1"/>
</dbReference>
<comment type="subcellular location">
    <subcellularLocation>
        <location evidence="1">Membrane</location>
        <topology evidence="1">Multi-pass membrane protein</topology>
    </subcellularLocation>
</comment>
<gene>
    <name evidence="4" type="ORF">DFH07DRAFT_759520</name>
</gene>
<feature type="transmembrane region" description="Helical" evidence="3">
    <location>
        <begin position="89"/>
        <end position="109"/>
    </location>
</feature>
<keyword evidence="3" id="KW-0472">Membrane</keyword>
<dbReference type="InterPro" id="IPR011701">
    <property type="entry name" value="MFS"/>
</dbReference>
<dbReference type="PANTHER" id="PTHR11360">
    <property type="entry name" value="MONOCARBOXYLATE TRANSPORTER"/>
    <property type="match status" value="1"/>
</dbReference>
<comment type="caution">
    <text evidence="4">The sequence shown here is derived from an EMBL/GenBank/DDBJ whole genome shotgun (WGS) entry which is preliminary data.</text>
</comment>
<keyword evidence="3" id="KW-1133">Transmembrane helix</keyword>
<accession>A0AAD7HM17</accession>
<feature type="non-terminal residue" evidence="4">
    <location>
        <position position="368"/>
    </location>
</feature>
<sequence>AYLNDPRYSKQAHASSVLPFIGPVATGVMNSSGKNTEHRRKALWIGLILCWASLFSVSYISTGYAIGGTLLYAPCISYLSEWFVTRPGFANSVIFAGTAVGVIVLPPLLPRLISAFGVAKALRYISIGIALVCAPCPFVKPRIPLSRTTSISSPPPPKSGMDGRQIVLDRHRHQGFAYYLPVVWLPTFANDMNISVNQSSLAIALLNGSSLVGRLFLGYLSDKANPWTLEMCTLLPFSLVTFFVWGFSRNLASIIGFGIAYGCPAGSWTSLWSGFIKPVAKDDPNLATYLFGYLTLSRGFGNIMATPIATALIPASAAVGMYPIVEGRFRSVTIFAGTCLAGAAGFGGWGIEGNRRRRVDQMVLYLSA</sequence>
<organism evidence="4 5">
    <name type="scientific">Mycena maculata</name>
    <dbReference type="NCBI Taxonomy" id="230809"/>
    <lineage>
        <taxon>Eukaryota</taxon>
        <taxon>Fungi</taxon>
        <taxon>Dikarya</taxon>
        <taxon>Basidiomycota</taxon>
        <taxon>Agaricomycotina</taxon>
        <taxon>Agaricomycetes</taxon>
        <taxon>Agaricomycetidae</taxon>
        <taxon>Agaricales</taxon>
        <taxon>Marasmiineae</taxon>
        <taxon>Mycenaceae</taxon>
        <taxon>Mycena</taxon>
    </lineage>
</organism>
<dbReference type="AlphaFoldDB" id="A0AAD7HM17"/>
<dbReference type="Gene3D" id="1.20.1250.20">
    <property type="entry name" value="MFS general substrate transporter like domains"/>
    <property type="match status" value="1"/>
</dbReference>
<keyword evidence="3" id="KW-0812">Transmembrane</keyword>
<feature type="transmembrane region" description="Helical" evidence="3">
    <location>
        <begin position="42"/>
        <end position="61"/>
    </location>
</feature>
<dbReference type="GO" id="GO:0022857">
    <property type="term" value="F:transmembrane transporter activity"/>
    <property type="evidence" value="ECO:0007669"/>
    <property type="project" value="InterPro"/>
</dbReference>
<comment type="similarity">
    <text evidence="2">Belongs to the major facilitator superfamily. Monocarboxylate porter (TC 2.A.1.13) family.</text>
</comment>
<feature type="transmembrane region" description="Helical" evidence="3">
    <location>
        <begin position="201"/>
        <end position="220"/>
    </location>
</feature>
<dbReference type="InterPro" id="IPR050327">
    <property type="entry name" value="Proton-linked_MCT"/>
</dbReference>
<evidence type="ECO:0000256" key="1">
    <source>
        <dbReference type="ARBA" id="ARBA00004141"/>
    </source>
</evidence>
<evidence type="ECO:0000313" key="5">
    <source>
        <dbReference type="Proteomes" id="UP001215280"/>
    </source>
</evidence>
<evidence type="ECO:0000256" key="2">
    <source>
        <dbReference type="ARBA" id="ARBA00006727"/>
    </source>
</evidence>
<feature type="transmembrane region" description="Helical" evidence="3">
    <location>
        <begin position="251"/>
        <end position="271"/>
    </location>
</feature>
<keyword evidence="5" id="KW-1185">Reference proteome</keyword>